<keyword evidence="7 9" id="KW-0539">Nucleus</keyword>
<evidence type="ECO:0000256" key="6">
    <source>
        <dbReference type="ARBA" id="ARBA00023163"/>
    </source>
</evidence>
<dbReference type="CDD" id="cd10017">
    <property type="entry name" value="B3_DNA"/>
    <property type="match status" value="1"/>
</dbReference>
<dbReference type="GO" id="GO:0003677">
    <property type="term" value="F:DNA binding"/>
    <property type="evidence" value="ECO:0007669"/>
    <property type="project" value="UniProtKB-KW"/>
</dbReference>
<dbReference type="PANTHER" id="PTHR31384:SF94">
    <property type="entry name" value="AUXIN RESPONSE FACTOR 17"/>
    <property type="match status" value="1"/>
</dbReference>
<keyword evidence="6 9" id="KW-0804">Transcription</keyword>
<dbReference type="Pfam" id="PF02362">
    <property type="entry name" value="B3"/>
    <property type="match status" value="1"/>
</dbReference>
<evidence type="ECO:0000313" key="12">
    <source>
        <dbReference type="Proteomes" id="UP001151287"/>
    </source>
</evidence>
<keyword evidence="4 9" id="KW-0805">Transcription regulation</keyword>
<dbReference type="EMBL" id="JAMQYH010000003">
    <property type="protein sequence ID" value="KAJ1695813.1"/>
    <property type="molecule type" value="Genomic_DNA"/>
</dbReference>
<evidence type="ECO:0000259" key="10">
    <source>
        <dbReference type="PROSITE" id="PS50863"/>
    </source>
</evidence>
<comment type="similarity">
    <text evidence="3 9">Belongs to the ARF family.</text>
</comment>
<comment type="function">
    <text evidence="1 9">Auxin response factors (ARFs) are transcriptional factors that bind specifically to the DNA sequence 5'-TGTCTC-3' found in the auxin-responsive promoter elements (AuxREs).</text>
</comment>
<proteinExistence type="inferred from homology"/>
<comment type="caution">
    <text evidence="11">The sequence shown here is derived from an EMBL/GenBank/DDBJ whole genome shotgun (WGS) entry which is preliminary data.</text>
</comment>
<dbReference type="AlphaFoldDB" id="A0A9Q0CKV7"/>
<dbReference type="SUPFAM" id="SSF101936">
    <property type="entry name" value="DNA-binding pseudobarrel domain"/>
    <property type="match status" value="1"/>
</dbReference>
<dbReference type="GO" id="GO:0005634">
    <property type="term" value="C:nucleus"/>
    <property type="evidence" value="ECO:0007669"/>
    <property type="project" value="UniProtKB-SubCell"/>
</dbReference>
<dbReference type="FunFam" id="2.40.330.10:FF:000001">
    <property type="entry name" value="Auxin response factor"/>
    <property type="match status" value="1"/>
</dbReference>
<keyword evidence="5 9" id="KW-0238">DNA-binding</keyword>
<dbReference type="OrthoDB" id="1414159at2759"/>
<evidence type="ECO:0000256" key="3">
    <source>
        <dbReference type="ARBA" id="ARBA00007853"/>
    </source>
</evidence>
<reference evidence="11" key="1">
    <citation type="journal article" date="2022" name="Cell">
        <title>Repeat-based holocentromeres influence genome architecture and karyotype evolution.</title>
        <authorList>
            <person name="Hofstatter P.G."/>
            <person name="Thangavel G."/>
            <person name="Lux T."/>
            <person name="Neumann P."/>
            <person name="Vondrak T."/>
            <person name="Novak P."/>
            <person name="Zhang M."/>
            <person name="Costa L."/>
            <person name="Castellani M."/>
            <person name="Scott A."/>
            <person name="Toegelov H."/>
            <person name="Fuchs J."/>
            <person name="Mata-Sucre Y."/>
            <person name="Dias Y."/>
            <person name="Vanzela A.L.L."/>
            <person name="Huettel B."/>
            <person name="Almeida C.C.S."/>
            <person name="Simkova H."/>
            <person name="Souza G."/>
            <person name="Pedrosa-Harand A."/>
            <person name="Macas J."/>
            <person name="Mayer K.F.X."/>
            <person name="Houben A."/>
            <person name="Marques A."/>
        </authorList>
    </citation>
    <scope>NUCLEOTIDE SEQUENCE</scope>
    <source>
        <strain evidence="11">RhyBre1mFocal</strain>
    </source>
</reference>
<keyword evidence="12" id="KW-1185">Reference proteome</keyword>
<dbReference type="Gene3D" id="2.40.330.10">
    <property type="entry name" value="DNA-binding pseudobarrel domain"/>
    <property type="match status" value="1"/>
</dbReference>
<evidence type="ECO:0000256" key="9">
    <source>
        <dbReference type="RuleBase" id="RU004561"/>
    </source>
</evidence>
<sequence>MMATPPAAAPTEVPPHMWRACGGPSARAPHVGSLVYYFPEGHLEQCASVPSDLPLAHLHRPFFLCTVTSVHLLADPYSDEVYTTISLDPTASSPINGYYFATSPSQAQTHPCACFSKVLTQSDANNGGGFSVPRFCADSILPPLDLGNEPPVQTLTMRDVHGKSFDFRHIYRGTPRRHLLTTGWSRFVNDKKLVAGDTVVFIRNGTNLHIGIRRGPRYVRSLVTAEEVLDAVEAAAAGRSFQVVYCPRSGDATGLFVVEKETVERALMAGYWSTGVRVKLAIEVADSVHTAMYQGTLAKVLSKPSPWLGSPWRALQVIWDDPEMLQSAQYVSPWHVKMTSPNPLHDTIETPYTTPPLKRVCGASCNIYQYSPETCEMTSTTPLLHFTQAPYTTPSLEQFPTASYSIYEQFTEEFKPEPILPFMLNQCTTIPAGMQGARHHYQHLPSVYTPGPSTHLTPYQVLSENPLEGSSETGTDQSRSSGKNVATGTIMLFGKLIEFEQDSDEGANEAGDEFFLPDFMEQNLDASIGTHTHYFTDLVLQSEGV</sequence>
<comment type="subcellular location">
    <subcellularLocation>
        <location evidence="2 9">Nucleus</location>
    </subcellularLocation>
</comment>
<name>A0A9Q0CKV7_9POAL</name>
<evidence type="ECO:0000256" key="5">
    <source>
        <dbReference type="ARBA" id="ARBA00023125"/>
    </source>
</evidence>
<dbReference type="InterPro" id="IPR003340">
    <property type="entry name" value="B3_DNA-bd"/>
</dbReference>
<dbReference type="Gene3D" id="2.30.30.1040">
    <property type="match status" value="1"/>
</dbReference>
<dbReference type="PROSITE" id="PS50863">
    <property type="entry name" value="B3"/>
    <property type="match status" value="1"/>
</dbReference>
<evidence type="ECO:0000256" key="1">
    <source>
        <dbReference type="ARBA" id="ARBA00003182"/>
    </source>
</evidence>
<dbReference type="PANTHER" id="PTHR31384">
    <property type="entry name" value="AUXIN RESPONSE FACTOR 4-RELATED"/>
    <property type="match status" value="1"/>
</dbReference>
<comment type="subunit">
    <text evidence="9">Homodimers and heterodimers.</text>
</comment>
<dbReference type="InterPro" id="IPR044835">
    <property type="entry name" value="ARF_plant"/>
</dbReference>
<organism evidence="11 12">
    <name type="scientific">Rhynchospora breviuscula</name>
    <dbReference type="NCBI Taxonomy" id="2022672"/>
    <lineage>
        <taxon>Eukaryota</taxon>
        <taxon>Viridiplantae</taxon>
        <taxon>Streptophyta</taxon>
        <taxon>Embryophyta</taxon>
        <taxon>Tracheophyta</taxon>
        <taxon>Spermatophyta</taxon>
        <taxon>Magnoliopsida</taxon>
        <taxon>Liliopsida</taxon>
        <taxon>Poales</taxon>
        <taxon>Cyperaceae</taxon>
        <taxon>Cyperoideae</taxon>
        <taxon>Rhynchosporeae</taxon>
        <taxon>Rhynchospora</taxon>
    </lineage>
</organism>
<accession>A0A9Q0CKV7</accession>
<feature type="domain" description="TF-B3" evidence="10">
    <location>
        <begin position="115"/>
        <end position="216"/>
    </location>
</feature>
<evidence type="ECO:0000256" key="4">
    <source>
        <dbReference type="ARBA" id="ARBA00023015"/>
    </source>
</evidence>
<evidence type="ECO:0000256" key="7">
    <source>
        <dbReference type="ARBA" id="ARBA00023242"/>
    </source>
</evidence>
<protein>
    <recommendedName>
        <fullName evidence="9">Auxin response factor</fullName>
    </recommendedName>
</protein>
<dbReference type="SMART" id="SM01019">
    <property type="entry name" value="B3"/>
    <property type="match status" value="1"/>
</dbReference>
<dbReference type="Proteomes" id="UP001151287">
    <property type="component" value="Unassembled WGS sequence"/>
</dbReference>
<keyword evidence="8 9" id="KW-0927">Auxin signaling pathway</keyword>
<gene>
    <name evidence="11" type="ORF">LUZ63_012511</name>
</gene>
<dbReference type="GO" id="GO:0006355">
    <property type="term" value="P:regulation of DNA-templated transcription"/>
    <property type="evidence" value="ECO:0007669"/>
    <property type="project" value="InterPro"/>
</dbReference>
<dbReference type="InterPro" id="IPR015300">
    <property type="entry name" value="DNA-bd_pseudobarrel_sf"/>
</dbReference>
<dbReference type="GO" id="GO:0009734">
    <property type="term" value="P:auxin-activated signaling pathway"/>
    <property type="evidence" value="ECO:0007669"/>
    <property type="project" value="UniProtKB-KW"/>
</dbReference>
<evidence type="ECO:0000313" key="11">
    <source>
        <dbReference type="EMBL" id="KAJ1695813.1"/>
    </source>
</evidence>
<dbReference type="Pfam" id="PF06507">
    <property type="entry name" value="ARF_AD"/>
    <property type="match status" value="1"/>
</dbReference>
<dbReference type="InterPro" id="IPR010525">
    <property type="entry name" value="ARF_dom"/>
</dbReference>
<evidence type="ECO:0000256" key="2">
    <source>
        <dbReference type="ARBA" id="ARBA00004123"/>
    </source>
</evidence>
<evidence type="ECO:0000256" key="8">
    <source>
        <dbReference type="ARBA" id="ARBA00023294"/>
    </source>
</evidence>